<dbReference type="EMBL" id="CACTIH010002551">
    <property type="protein sequence ID" value="CAA2976786.1"/>
    <property type="molecule type" value="Genomic_DNA"/>
</dbReference>
<evidence type="ECO:0000313" key="3">
    <source>
        <dbReference type="Proteomes" id="UP000594638"/>
    </source>
</evidence>
<protein>
    <submittedName>
        <fullName evidence="2">Uncharacterized protein</fullName>
    </submittedName>
</protein>
<comment type="caution">
    <text evidence="2">The sequence shown here is derived from an EMBL/GenBank/DDBJ whole genome shotgun (WGS) entry which is preliminary data.</text>
</comment>
<gene>
    <name evidence="2" type="ORF">OLEA9_A064915</name>
</gene>
<accession>A0A8S0RD44</accession>
<sequence>MPSLVKSVKSPIDCSQTNSNHSSDNVKLLSGKETKGPPNEDFVLEHAPKKEPEISVRSSYSTRLSSDEIYMVLKHNHLEHPEEDKKDLQKLTLGVLVRGCGR</sequence>
<dbReference type="Gramene" id="OE9A064915T1">
    <property type="protein sequence ID" value="OE9A064915C1"/>
    <property type="gene ID" value="OE9A064915"/>
</dbReference>
<evidence type="ECO:0000313" key="2">
    <source>
        <dbReference type="EMBL" id="CAA2976786.1"/>
    </source>
</evidence>
<dbReference type="AlphaFoldDB" id="A0A8S0RD44"/>
<name>A0A8S0RD44_OLEEU</name>
<dbReference type="Proteomes" id="UP000594638">
    <property type="component" value="Unassembled WGS sequence"/>
</dbReference>
<keyword evidence="3" id="KW-1185">Reference proteome</keyword>
<feature type="region of interest" description="Disordered" evidence="1">
    <location>
        <begin position="1"/>
        <end position="45"/>
    </location>
</feature>
<proteinExistence type="predicted"/>
<feature type="compositionally biased region" description="Polar residues" evidence="1">
    <location>
        <begin position="13"/>
        <end position="25"/>
    </location>
</feature>
<reference evidence="2 3" key="1">
    <citation type="submission" date="2019-12" db="EMBL/GenBank/DDBJ databases">
        <authorList>
            <person name="Alioto T."/>
            <person name="Alioto T."/>
            <person name="Gomez Garrido J."/>
        </authorList>
    </citation>
    <scope>NUCLEOTIDE SEQUENCE [LARGE SCALE GENOMIC DNA]</scope>
</reference>
<evidence type="ECO:0000256" key="1">
    <source>
        <dbReference type="SAM" id="MobiDB-lite"/>
    </source>
</evidence>
<organism evidence="2 3">
    <name type="scientific">Olea europaea subsp. europaea</name>
    <dbReference type="NCBI Taxonomy" id="158383"/>
    <lineage>
        <taxon>Eukaryota</taxon>
        <taxon>Viridiplantae</taxon>
        <taxon>Streptophyta</taxon>
        <taxon>Embryophyta</taxon>
        <taxon>Tracheophyta</taxon>
        <taxon>Spermatophyta</taxon>
        <taxon>Magnoliopsida</taxon>
        <taxon>eudicotyledons</taxon>
        <taxon>Gunneridae</taxon>
        <taxon>Pentapetalae</taxon>
        <taxon>asterids</taxon>
        <taxon>lamiids</taxon>
        <taxon>Lamiales</taxon>
        <taxon>Oleaceae</taxon>
        <taxon>Oleeae</taxon>
        <taxon>Olea</taxon>
    </lineage>
</organism>